<dbReference type="EMBL" id="JAGIOC010000001">
    <property type="protein sequence ID" value="MBP2409542.1"/>
    <property type="molecule type" value="Genomic_DNA"/>
</dbReference>
<feature type="domain" description="Aminoglycoside phosphotransferase" evidence="1">
    <location>
        <begin position="44"/>
        <end position="220"/>
    </location>
</feature>
<organism evidence="2 3">
    <name type="scientific">Brachybacterium fresconis</name>
    <dbReference type="NCBI Taxonomy" id="173363"/>
    <lineage>
        <taxon>Bacteria</taxon>
        <taxon>Bacillati</taxon>
        <taxon>Actinomycetota</taxon>
        <taxon>Actinomycetes</taxon>
        <taxon>Micrococcales</taxon>
        <taxon>Dermabacteraceae</taxon>
        <taxon>Brachybacterium</taxon>
    </lineage>
</organism>
<name>A0ABS4YMC1_9MICO</name>
<protein>
    <recommendedName>
        <fullName evidence="1">Aminoglycoside phosphotransferase domain-containing protein</fullName>
    </recommendedName>
</protein>
<dbReference type="SUPFAM" id="SSF56112">
    <property type="entry name" value="Protein kinase-like (PK-like)"/>
    <property type="match status" value="1"/>
</dbReference>
<accession>A0ABS4YMC1</accession>
<dbReference type="InterPro" id="IPR011009">
    <property type="entry name" value="Kinase-like_dom_sf"/>
</dbReference>
<keyword evidence="3" id="KW-1185">Reference proteome</keyword>
<comment type="caution">
    <text evidence="2">The sequence shown here is derived from an EMBL/GenBank/DDBJ whole genome shotgun (WGS) entry which is preliminary data.</text>
</comment>
<dbReference type="Proteomes" id="UP000698222">
    <property type="component" value="Unassembled WGS sequence"/>
</dbReference>
<evidence type="ECO:0000313" key="3">
    <source>
        <dbReference type="Proteomes" id="UP000698222"/>
    </source>
</evidence>
<sequence length="280" mass="30611">MDNAVARRAITAAQELLASLELDVEEAVVLHDSNRLTVLLLPCDLVARIGPISPGGAELEIDRALRLAAVGAPVGTLDPRTPPRVHVRDGFEITLWAHHAQRSDRELPPACYADALARLHMAMREADLDVPPLSERVGSALSLVDDPGRTPRLTGPDRAFLHEALIGLGAEIERRGTHQVLHGEPHPGNILDTAEGPLFIDLETCCTGPVEFDLAHAPMDVAAHYPGLDTDLLADCRILSWALATSWRWDRDDSLPSGERLGAEWLQHVREMMSRRSHAL</sequence>
<dbReference type="Gene3D" id="1.10.510.10">
    <property type="entry name" value="Transferase(Phosphotransferase) domain 1"/>
    <property type="match status" value="1"/>
</dbReference>
<proteinExistence type="predicted"/>
<reference evidence="2 3" key="1">
    <citation type="submission" date="2021-03" db="EMBL/GenBank/DDBJ databases">
        <title>Sequencing the genomes of 1000 actinobacteria strains.</title>
        <authorList>
            <person name="Klenk H.-P."/>
        </authorList>
    </citation>
    <scope>NUCLEOTIDE SEQUENCE [LARGE SCALE GENOMIC DNA]</scope>
    <source>
        <strain evidence="2 3">DSM 14564</strain>
    </source>
</reference>
<dbReference type="InterPro" id="IPR002575">
    <property type="entry name" value="Aminoglycoside_PTrfase"/>
</dbReference>
<dbReference type="Pfam" id="PF01636">
    <property type="entry name" value="APH"/>
    <property type="match status" value="1"/>
</dbReference>
<gene>
    <name evidence="2" type="ORF">JOF44_002445</name>
</gene>
<dbReference type="RefSeq" id="WP_209891680.1">
    <property type="nucleotide sequence ID" value="NZ_BAAAJV010000006.1"/>
</dbReference>
<evidence type="ECO:0000259" key="1">
    <source>
        <dbReference type="Pfam" id="PF01636"/>
    </source>
</evidence>
<evidence type="ECO:0000313" key="2">
    <source>
        <dbReference type="EMBL" id="MBP2409542.1"/>
    </source>
</evidence>